<dbReference type="Gene3D" id="3.30.200.20">
    <property type="entry name" value="Phosphorylase Kinase, domain 1"/>
    <property type="match status" value="1"/>
</dbReference>
<dbReference type="CDD" id="cd14014">
    <property type="entry name" value="STKc_PknB_like"/>
    <property type="match status" value="1"/>
</dbReference>
<gene>
    <name evidence="10" type="ORF">SCF082_LOCUS27122</name>
</gene>
<evidence type="ECO:0000256" key="7">
    <source>
        <dbReference type="SAM" id="MobiDB-lite"/>
    </source>
</evidence>
<keyword evidence="8" id="KW-0812">Transmembrane</keyword>
<evidence type="ECO:0000256" key="5">
    <source>
        <dbReference type="ARBA" id="ARBA00039067"/>
    </source>
</evidence>
<keyword evidence="11" id="KW-1185">Reference proteome</keyword>
<dbReference type="SMART" id="SM00220">
    <property type="entry name" value="S_TKc"/>
    <property type="match status" value="1"/>
</dbReference>
<evidence type="ECO:0000256" key="1">
    <source>
        <dbReference type="ARBA" id="ARBA00022679"/>
    </source>
</evidence>
<dbReference type="Gene3D" id="1.10.510.10">
    <property type="entry name" value="Transferase(Phosphotransferase) domain 1"/>
    <property type="match status" value="1"/>
</dbReference>
<feature type="region of interest" description="Disordered" evidence="7">
    <location>
        <begin position="556"/>
        <end position="577"/>
    </location>
</feature>
<accession>A0ABP0MCF5</accession>
<sequence length="577" mass="62356">MFAQEDAGRFKLAADCTWTIGAEDETAAHMTGRPSQSQIGRIDFSGQALSNGRYKVQDRLGAGSMGYVYKAFDKNLQTEVVLKIPTLARLEQPEFLSRFRQESKFLVRLSHPHIVSILDVGEHDGVPFFVMQFVGGGSLEDRQFDRNGCIHRDVKPGNILFDQHGNAYLSDFGLSKVILASEEDSSSMTAAGAVVGTPNYVAPEIVLGKPYDGRADQYSLATTVYELLTGRIPLEGPTASATMVNQTTKRPANPSEVNPEITPVLAKVILRGLSKQAENRYRTCAEFAEEVIRAASSGTENKSGSSQSWIRGGSTAVSPRPKYVVAAVSKGQAGRVPCPGCGKELVLRPAHAGKRGKCVQCGGRIAISRDLTELQLLEQANSATSQIHNPSRSELSDDFDMVLGQELFGYRLTKRQSIWLAVGMFVLTVGGIALATGWSLSNEFIRDKRDVGFAKISQEGRAERSEGSAKPAPATVPIVEVVVDQDLAPWINNIIPTASWMMPDGSVAVHKAVATGNELYDTLEKNCEAGEEACLWLAASRDQRLTFRNELPLLRTGQGTPVARSPADGGHPSGCAT</sequence>
<organism evidence="10 11">
    <name type="scientific">Durusdinium trenchii</name>
    <dbReference type="NCBI Taxonomy" id="1381693"/>
    <lineage>
        <taxon>Eukaryota</taxon>
        <taxon>Sar</taxon>
        <taxon>Alveolata</taxon>
        <taxon>Dinophyceae</taxon>
        <taxon>Suessiales</taxon>
        <taxon>Symbiodiniaceae</taxon>
        <taxon>Durusdinium</taxon>
    </lineage>
</organism>
<dbReference type="Pfam" id="PF00069">
    <property type="entry name" value="Pkinase"/>
    <property type="match status" value="2"/>
</dbReference>
<keyword evidence="2 6" id="KW-0547">Nucleotide-binding</keyword>
<keyword evidence="8" id="KW-1133">Transmembrane helix</keyword>
<feature type="domain" description="Protein kinase" evidence="9">
    <location>
        <begin position="54"/>
        <end position="292"/>
    </location>
</feature>
<feature type="binding site" evidence="6">
    <location>
        <position position="83"/>
    </location>
    <ligand>
        <name>ATP</name>
        <dbReference type="ChEBI" id="CHEBI:30616"/>
    </ligand>
</feature>
<keyword evidence="8" id="KW-0472">Membrane</keyword>
<dbReference type="EC" id="2.7.11.34" evidence="5"/>
<name>A0ABP0MCF5_9DINO</name>
<evidence type="ECO:0000313" key="11">
    <source>
        <dbReference type="Proteomes" id="UP001642464"/>
    </source>
</evidence>
<evidence type="ECO:0000256" key="4">
    <source>
        <dbReference type="ARBA" id="ARBA00022840"/>
    </source>
</evidence>
<comment type="caution">
    <text evidence="10">The sequence shown here is derived from an EMBL/GenBank/DDBJ whole genome shotgun (WGS) entry which is preliminary data.</text>
</comment>
<dbReference type="EMBL" id="CAXAMM010020841">
    <property type="protein sequence ID" value="CAK9048768.1"/>
    <property type="molecule type" value="Genomic_DNA"/>
</dbReference>
<proteinExistence type="predicted"/>
<dbReference type="PROSITE" id="PS00108">
    <property type="entry name" value="PROTEIN_KINASE_ST"/>
    <property type="match status" value="1"/>
</dbReference>
<evidence type="ECO:0000259" key="9">
    <source>
        <dbReference type="PROSITE" id="PS50011"/>
    </source>
</evidence>
<evidence type="ECO:0000256" key="2">
    <source>
        <dbReference type="ARBA" id="ARBA00022741"/>
    </source>
</evidence>
<dbReference type="GO" id="GO:0016301">
    <property type="term" value="F:kinase activity"/>
    <property type="evidence" value="ECO:0007669"/>
    <property type="project" value="UniProtKB-KW"/>
</dbReference>
<feature type="transmembrane region" description="Helical" evidence="8">
    <location>
        <begin position="418"/>
        <end position="440"/>
    </location>
</feature>
<evidence type="ECO:0000256" key="8">
    <source>
        <dbReference type="SAM" id="Phobius"/>
    </source>
</evidence>
<dbReference type="InterPro" id="IPR008271">
    <property type="entry name" value="Ser/Thr_kinase_AS"/>
</dbReference>
<dbReference type="InterPro" id="IPR000719">
    <property type="entry name" value="Prot_kinase_dom"/>
</dbReference>
<dbReference type="InterPro" id="IPR011009">
    <property type="entry name" value="Kinase-like_dom_sf"/>
</dbReference>
<dbReference type="SUPFAM" id="SSF56112">
    <property type="entry name" value="Protein kinase-like (PK-like)"/>
    <property type="match status" value="1"/>
</dbReference>
<evidence type="ECO:0000256" key="6">
    <source>
        <dbReference type="PROSITE-ProRule" id="PRU10141"/>
    </source>
</evidence>
<keyword evidence="3 10" id="KW-0418">Kinase</keyword>
<reference evidence="10 11" key="1">
    <citation type="submission" date="2024-02" db="EMBL/GenBank/DDBJ databases">
        <authorList>
            <person name="Chen Y."/>
            <person name="Shah S."/>
            <person name="Dougan E. K."/>
            <person name="Thang M."/>
            <person name="Chan C."/>
        </authorList>
    </citation>
    <scope>NUCLEOTIDE SEQUENCE [LARGE SCALE GENOMIC DNA]</scope>
</reference>
<dbReference type="PROSITE" id="PS50011">
    <property type="entry name" value="PROTEIN_KINASE_DOM"/>
    <property type="match status" value="1"/>
</dbReference>
<dbReference type="PANTHER" id="PTHR43289">
    <property type="entry name" value="MITOGEN-ACTIVATED PROTEIN KINASE KINASE KINASE 20-RELATED"/>
    <property type="match status" value="1"/>
</dbReference>
<protein>
    <recommendedName>
        <fullName evidence="5">NEK6-subfamily protein kinase</fullName>
        <ecNumber evidence="5">2.7.11.34</ecNumber>
    </recommendedName>
</protein>
<dbReference type="PANTHER" id="PTHR43289:SF6">
    <property type="entry name" value="SERINE_THREONINE-PROTEIN KINASE NEKL-3"/>
    <property type="match status" value="1"/>
</dbReference>
<evidence type="ECO:0000256" key="3">
    <source>
        <dbReference type="ARBA" id="ARBA00022777"/>
    </source>
</evidence>
<keyword evidence="4 6" id="KW-0067">ATP-binding</keyword>
<evidence type="ECO:0000313" key="10">
    <source>
        <dbReference type="EMBL" id="CAK9048768.1"/>
    </source>
</evidence>
<dbReference type="InterPro" id="IPR017441">
    <property type="entry name" value="Protein_kinase_ATP_BS"/>
</dbReference>
<dbReference type="Proteomes" id="UP001642464">
    <property type="component" value="Unassembled WGS sequence"/>
</dbReference>
<dbReference type="PROSITE" id="PS00107">
    <property type="entry name" value="PROTEIN_KINASE_ATP"/>
    <property type="match status" value="1"/>
</dbReference>
<keyword evidence="1" id="KW-0808">Transferase</keyword>